<dbReference type="PROSITE" id="PS00395">
    <property type="entry name" value="ALANINE_RACEMASE"/>
    <property type="match status" value="1"/>
</dbReference>
<dbReference type="InterPro" id="IPR009006">
    <property type="entry name" value="Ala_racemase/Decarboxylase_C"/>
</dbReference>
<feature type="active site" description="Proton acceptor; specific for L-alanine" evidence="4">
    <location>
        <position position="604"/>
    </location>
</feature>
<evidence type="ECO:0000256" key="6">
    <source>
        <dbReference type="PIRSR" id="PIRSR600821-52"/>
    </source>
</evidence>
<organism evidence="9 10">
    <name type="scientific">Candidatus Onthocola gallistercoris</name>
    <dbReference type="NCBI Taxonomy" id="2840876"/>
    <lineage>
        <taxon>Bacteria</taxon>
        <taxon>Bacillati</taxon>
        <taxon>Bacillota</taxon>
        <taxon>Bacilli</taxon>
        <taxon>Candidatus Onthocola</taxon>
    </lineage>
</organism>
<proteinExistence type="inferred from homology"/>
<feature type="modified residue" description="N6-(pyridoxal phosphate)lysine" evidence="4 5">
    <location>
        <position position="377"/>
    </location>
</feature>
<evidence type="ECO:0000256" key="7">
    <source>
        <dbReference type="SAM" id="Phobius"/>
    </source>
</evidence>
<dbReference type="FunFam" id="3.20.20.10:FF:000002">
    <property type="entry name" value="Alanine racemase"/>
    <property type="match status" value="1"/>
</dbReference>
<feature type="transmembrane region" description="Helical" evidence="7">
    <location>
        <begin position="308"/>
        <end position="329"/>
    </location>
</feature>
<feature type="transmembrane region" description="Helical" evidence="7">
    <location>
        <begin position="12"/>
        <end position="31"/>
    </location>
</feature>
<comment type="similarity">
    <text evidence="4">Belongs to the alanine racemase family.</text>
</comment>
<reference evidence="9" key="2">
    <citation type="journal article" date="2021" name="PeerJ">
        <title>Extensive microbial diversity within the chicken gut microbiome revealed by metagenomics and culture.</title>
        <authorList>
            <person name="Gilroy R."/>
            <person name="Ravi A."/>
            <person name="Getino M."/>
            <person name="Pursley I."/>
            <person name="Horton D.L."/>
            <person name="Alikhan N.F."/>
            <person name="Baker D."/>
            <person name="Gharbi K."/>
            <person name="Hall N."/>
            <person name="Watson M."/>
            <person name="Adriaenssens E.M."/>
            <person name="Foster-Nyarko E."/>
            <person name="Jarju S."/>
            <person name="Secka A."/>
            <person name="Antonio M."/>
            <person name="Oren A."/>
            <person name="Chaudhuri R.R."/>
            <person name="La Ragione R."/>
            <person name="Hildebrand F."/>
            <person name="Pallen M.J."/>
        </authorList>
    </citation>
    <scope>NUCLEOTIDE SEQUENCE</scope>
    <source>
        <strain evidence="9">CHK187-14744</strain>
    </source>
</reference>
<dbReference type="EC" id="5.1.1.1" evidence="4"/>
<protein>
    <recommendedName>
        <fullName evidence="4">Alanine racemase</fullName>
        <ecNumber evidence="4">5.1.1.1</ecNumber>
    </recommendedName>
</protein>
<evidence type="ECO:0000259" key="8">
    <source>
        <dbReference type="SMART" id="SM01005"/>
    </source>
</evidence>
<dbReference type="Pfam" id="PF00842">
    <property type="entry name" value="Ala_racemase_C"/>
    <property type="match status" value="1"/>
</dbReference>
<comment type="function">
    <text evidence="4">Catalyzes the interconversion of L-alanine and D-alanine. May also act on other amino acids.</text>
</comment>
<comment type="catalytic activity">
    <reaction evidence="4">
        <text>L-alanine = D-alanine</text>
        <dbReference type="Rhea" id="RHEA:20249"/>
        <dbReference type="ChEBI" id="CHEBI:57416"/>
        <dbReference type="ChEBI" id="CHEBI:57972"/>
        <dbReference type="EC" id="5.1.1.1"/>
    </reaction>
</comment>
<accession>A0A9D1HFC7</accession>
<feature type="binding site" evidence="4 6">
    <location>
        <position position="471"/>
    </location>
    <ligand>
        <name>substrate</name>
    </ligand>
</feature>
<evidence type="ECO:0000256" key="1">
    <source>
        <dbReference type="ARBA" id="ARBA00001933"/>
    </source>
</evidence>
<keyword evidence="7" id="KW-0812">Transmembrane</keyword>
<feature type="transmembrane region" description="Helical" evidence="7">
    <location>
        <begin position="245"/>
        <end position="265"/>
    </location>
</feature>
<name>A0A9D1HFC7_9FIRM</name>
<feature type="active site" description="Proton acceptor; specific for D-alanine" evidence="4">
    <location>
        <position position="377"/>
    </location>
</feature>
<dbReference type="SMART" id="SM01005">
    <property type="entry name" value="Ala_racemase_C"/>
    <property type="match status" value="1"/>
</dbReference>
<feature type="binding site" evidence="4 6">
    <location>
        <position position="653"/>
    </location>
    <ligand>
        <name>substrate</name>
    </ligand>
</feature>
<comment type="pathway">
    <text evidence="4">Amino-acid biosynthesis; D-alanine biosynthesis; D-alanine from L-alanine: step 1/1.</text>
</comment>
<evidence type="ECO:0000256" key="5">
    <source>
        <dbReference type="PIRSR" id="PIRSR600821-50"/>
    </source>
</evidence>
<feature type="transmembrane region" description="Helical" evidence="7">
    <location>
        <begin position="150"/>
        <end position="167"/>
    </location>
</feature>
<keyword evidence="3 4" id="KW-0413">Isomerase</keyword>
<dbReference type="InterPro" id="IPR000821">
    <property type="entry name" value="Ala_racemase"/>
</dbReference>
<reference evidence="9" key="1">
    <citation type="submission" date="2020-10" db="EMBL/GenBank/DDBJ databases">
        <authorList>
            <person name="Gilroy R."/>
        </authorList>
    </citation>
    <scope>NUCLEOTIDE SEQUENCE</scope>
    <source>
        <strain evidence="9">CHK187-14744</strain>
    </source>
</reference>
<dbReference type="HAMAP" id="MF_01201">
    <property type="entry name" value="Ala_racemase"/>
    <property type="match status" value="1"/>
</dbReference>
<dbReference type="Gene3D" id="3.20.20.10">
    <property type="entry name" value="Alanine racemase"/>
    <property type="match status" value="1"/>
</dbReference>
<dbReference type="InterPro" id="IPR001608">
    <property type="entry name" value="Ala_racemase_N"/>
</dbReference>
<gene>
    <name evidence="9" type="primary">vanT</name>
    <name evidence="9" type="ORF">IAB63_03295</name>
</gene>
<feature type="transmembrane region" description="Helical" evidence="7">
    <location>
        <begin position="43"/>
        <end position="61"/>
    </location>
</feature>
<dbReference type="SUPFAM" id="SSF50621">
    <property type="entry name" value="Alanine racemase C-terminal domain-like"/>
    <property type="match status" value="1"/>
</dbReference>
<dbReference type="SUPFAM" id="SSF51419">
    <property type="entry name" value="PLP-binding barrel"/>
    <property type="match status" value="1"/>
</dbReference>
<dbReference type="Proteomes" id="UP000824164">
    <property type="component" value="Unassembled WGS sequence"/>
</dbReference>
<dbReference type="GO" id="GO:0030170">
    <property type="term" value="F:pyridoxal phosphate binding"/>
    <property type="evidence" value="ECO:0007669"/>
    <property type="project" value="UniProtKB-UniRule"/>
</dbReference>
<evidence type="ECO:0000313" key="9">
    <source>
        <dbReference type="EMBL" id="HIU02261.1"/>
    </source>
</evidence>
<feature type="transmembrane region" description="Helical" evidence="7">
    <location>
        <begin position="217"/>
        <end position="239"/>
    </location>
</feature>
<dbReference type="NCBIfam" id="TIGR00492">
    <property type="entry name" value="alr"/>
    <property type="match status" value="1"/>
</dbReference>
<feature type="domain" description="Alanine racemase C-terminal" evidence="8">
    <location>
        <begin position="583"/>
        <end position="717"/>
    </location>
</feature>
<dbReference type="GO" id="GO:0005829">
    <property type="term" value="C:cytosol"/>
    <property type="evidence" value="ECO:0007669"/>
    <property type="project" value="TreeGrafter"/>
</dbReference>
<comment type="cofactor">
    <cofactor evidence="1 4 5">
        <name>pyridoxal 5'-phosphate</name>
        <dbReference type="ChEBI" id="CHEBI:597326"/>
    </cofactor>
</comment>
<keyword evidence="7" id="KW-1133">Transmembrane helix</keyword>
<evidence type="ECO:0000256" key="4">
    <source>
        <dbReference type="HAMAP-Rule" id="MF_01201"/>
    </source>
</evidence>
<dbReference type="InterPro" id="IPR029066">
    <property type="entry name" value="PLP-binding_barrel"/>
</dbReference>
<dbReference type="PANTHER" id="PTHR30511:SF0">
    <property type="entry name" value="ALANINE RACEMASE, CATABOLIC-RELATED"/>
    <property type="match status" value="1"/>
</dbReference>
<comment type="caution">
    <text evidence="9">The sequence shown here is derived from an EMBL/GenBank/DDBJ whole genome shotgun (WGS) entry which is preliminary data.</text>
</comment>
<dbReference type="AlphaFoldDB" id="A0A9D1HFC7"/>
<keyword evidence="7" id="KW-0472">Membrane</keyword>
<evidence type="ECO:0000313" key="10">
    <source>
        <dbReference type="Proteomes" id="UP000824164"/>
    </source>
</evidence>
<feature type="transmembrane region" description="Helical" evidence="7">
    <location>
        <begin position="119"/>
        <end position="138"/>
    </location>
</feature>
<feature type="transmembrane region" description="Helical" evidence="7">
    <location>
        <begin position="187"/>
        <end position="205"/>
    </location>
</feature>
<dbReference type="Pfam" id="PF01757">
    <property type="entry name" value="Acyl_transf_3"/>
    <property type="match status" value="1"/>
</dbReference>
<dbReference type="Gene3D" id="2.40.37.10">
    <property type="entry name" value="Lyase, Ornithine Decarboxylase, Chain A, domain 1"/>
    <property type="match status" value="1"/>
</dbReference>
<dbReference type="EMBL" id="DVLT01000022">
    <property type="protein sequence ID" value="HIU02261.1"/>
    <property type="molecule type" value="Genomic_DNA"/>
</dbReference>
<dbReference type="GO" id="GO:0016747">
    <property type="term" value="F:acyltransferase activity, transferring groups other than amino-acyl groups"/>
    <property type="evidence" value="ECO:0007669"/>
    <property type="project" value="InterPro"/>
</dbReference>
<dbReference type="NCBIfam" id="NF033131">
    <property type="entry name" value="vanT-G-Cterm"/>
    <property type="match status" value="1"/>
</dbReference>
<dbReference type="InterPro" id="IPR011079">
    <property type="entry name" value="Ala_racemase_C"/>
</dbReference>
<dbReference type="InterPro" id="IPR002656">
    <property type="entry name" value="Acyl_transf_3_dom"/>
</dbReference>
<dbReference type="GO" id="GO:0008784">
    <property type="term" value="F:alanine racemase activity"/>
    <property type="evidence" value="ECO:0007669"/>
    <property type="project" value="UniProtKB-UniRule"/>
</dbReference>
<sequence length="717" mass="79970">MYKRKNFSGIDLFRLAAAFLVVAIHTSPLTTFSETGDFILTRVLARLAVPFFFMTSGFFLISRYARDTDRLEHFFKKTGVIYVGAILLYAPVNLYSGYFQQSLLVPNLLKDILFNSTFYHLWYLPAAMTGAALAWYLVRKYDWKRALATAFLLYGIGLFGDSYYGIIRPIPGISAFYAHLFQLFDHTRNGLFFAPIFFLMGGLAADHPHRLSVKVSLAGLGISLAGMTLEGLILHRLAFQRHDSMYLFLLPCMYFLFQFLLAFQGKSLAWLRPLSQWIYILHPLGIITVRLAARLLHLQTVLVGNSLIHFLAVGILSFTVSLIPAWLQIHFQKKRADKKKAGTDRAWLEIDLKHLTHNARILQKLLPDSCQLMAVLKANAYGHGDFAIAVCLEQAGIKNFAVATIDEGIRLRHYGIRNDILILGYTDVGRAWELKKYDLTQTLIDGEYTYALNLQGIPIKAHLKIDTGMHRLGFDWNDMDGIRSVFSMKYIHVQGIYSHLSCADSLDPSDVTFTRTQIRHFYQVTEGLEAVGIPLPKLHIQSSYGLLNAPDLHCDYVRAGIALYGVPSLPGLSTVLHPDLRPVLTLKARIILIRQVDKGAQIGYGRCFTAERESRIAIVPVGYGDGYPRNLSCGRGKVWVKGQLLPVAGRICMDQLAVDVTDAPEVAVGDVVTLIDGHFHGSAADGAPCAPSVAASSGSITNELLCRMGSRLPVIIR</sequence>
<keyword evidence="2 4" id="KW-0663">Pyridoxal phosphate</keyword>
<feature type="transmembrane region" description="Helical" evidence="7">
    <location>
        <begin position="81"/>
        <end position="99"/>
    </location>
</feature>
<dbReference type="GO" id="GO:0030632">
    <property type="term" value="P:D-alanine biosynthetic process"/>
    <property type="evidence" value="ECO:0007669"/>
    <property type="project" value="UniProtKB-UniRule"/>
</dbReference>
<evidence type="ECO:0000256" key="2">
    <source>
        <dbReference type="ARBA" id="ARBA00022898"/>
    </source>
</evidence>
<dbReference type="PANTHER" id="PTHR30511">
    <property type="entry name" value="ALANINE RACEMASE"/>
    <property type="match status" value="1"/>
</dbReference>
<dbReference type="Pfam" id="PF01168">
    <property type="entry name" value="Ala_racemase_N"/>
    <property type="match status" value="1"/>
</dbReference>
<evidence type="ECO:0000256" key="3">
    <source>
        <dbReference type="ARBA" id="ARBA00023235"/>
    </source>
</evidence>
<dbReference type="InterPro" id="IPR020622">
    <property type="entry name" value="Ala_racemase_pyridoxalP-BS"/>
</dbReference>
<feature type="transmembrane region" description="Helical" evidence="7">
    <location>
        <begin position="277"/>
        <end position="296"/>
    </location>
</feature>
<dbReference type="PRINTS" id="PR00992">
    <property type="entry name" value="ALARACEMASE"/>
</dbReference>